<dbReference type="GO" id="GO:0000724">
    <property type="term" value="P:double-strand break repair via homologous recombination"/>
    <property type="evidence" value="ECO:0007669"/>
    <property type="project" value="TreeGrafter"/>
</dbReference>
<dbReference type="InterPro" id="IPR001650">
    <property type="entry name" value="Helicase_C-like"/>
</dbReference>
<keyword evidence="9" id="KW-0539">Nucleus</keyword>
<dbReference type="GO" id="GO:0005737">
    <property type="term" value="C:cytoplasm"/>
    <property type="evidence" value="ECO:0007669"/>
    <property type="project" value="TreeGrafter"/>
</dbReference>
<evidence type="ECO:0000256" key="8">
    <source>
        <dbReference type="ARBA" id="ARBA00023235"/>
    </source>
</evidence>
<evidence type="ECO:0000256" key="1">
    <source>
        <dbReference type="ARBA" id="ARBA00004123"/>
    </source>
</evidence>
<dbReference type="AlphaFoldDB" id="A0A9W8M9R7"/>
<evidence type="ECO:0000256" key="11">
    <source>
        <dbReference type="ARBA" id="ARBA00034808"/>
    </source>
</evidence>
<evidence type="ECO:0000259" key="14">
    <source>
        <dbReference type="PROSITE" id="PS51194"/>
    </source>
</evidence>
<dbReference type="Pfam" id="PF16124">
    <property type="entry name" value="RecQ_Zn_bind"/>
    <property type="match status" value="1"/>
</dbReference>
<dbReference type="GO" id="GO:0016787">
    <property type="term" value="F:hydrolase activity"/>
    <property type="evidence" value="ECO:0007669"/>
    <property type="project" value="UniProtKB-KW"/>
</dbReference>
<dbReference type="CDD" id="cd17920">
    <property type="entry name" value="DEXHc_RecQ"/>
    <property type="match status" value="1"/>
</dbReference>
<evidence type="ECO:0000313" key="15">
    <source>
        <dbReference type="EMBL" id="KAJ2922521.1"/>
    </source>
</evidence>
<keyword evidence="5" id="KW-0347">Helicase</keyword>
<keyword evidence="7" id="KW-0238">DNA-binding</keyword>
<feature type="compositionally biased region" description="Basic residues" evidence="12">
    <location>
        <begin position="769"/>
        <end position="781"/>
    </location>
</feature>
<dbReference type="GO" id="GO:0005634">
    <property type="term" value="C:nucleus"/>
    <property type="evidence" value="ECO:0007669"/>
    <property type="project" value="UniProtKB-SubCell"/>
</dbReference>
<dbReference type="InterPro" id="IPR014001">
    <property type="entry name" value="Helicase_ATP-bd"/>
</dbReference>
<keyword evidence="6" id="KW-0067">ATP-binding</keyword>
<dbReference type="InterPro" id="IPR036390">
    <property type="entry name" value="WH_DNA-bd_sf"/>
</dbReference>
<dbReference type="PROSITE" id="PS51192">
    <property type="entry name" value="HELICASE_ATP_BIND_1"/>
    <property type="match status" value="1"/>
</dbReference>
<evidence type="ECO:0000256" key="3">
    <source>
        <dbReference type="ARBA" id="ARBA00022741"/>
    </source>
</evidence>
<name>A0A9W8M9R7_9AGAR</name>
<feature type="region of interest" description="Disordered" evidence="12">
    <location>
        <begin position="102"/>
        <end position="124"/>
    </location>
</feature>
<feature type="compositionally biased region" description="Low complexity" evidence="12">
    <location>
        <begin position="786"/>
        <end position="797"/>
    </location>
</feature>
<feature type="compositionally biased region" description="Polar residues" evidence="12">
    <location>
        <begin position="979"/>
        <end position="988"/>
    </location>
</feature>
<reference evidence="15" key="1">
    <citation type="submission" date="2022-06" db="EMBL/GenBank/DDBJ databases">
        <title>Genome Sequence of Candolleomyces eurysporus.</title>
        <authorList>
            <person name="Buettner E."/>
        </authorList>
    </citation>
    <scope>NUCLEOTIDE SEQUENCE</scope>
    <source>
        <strain evidence="15">VTCC 930004</strain>
    </source>
</reference>
<accession>A0A9W8M9R7</accession>
<dbReference type="Pfam" id="PF09382">
    <property type="entry name" value="RQC"/>
    <property type="match status" value="1"/>
</dbReference>
<dbReference type="Proteomes" id="UP001140091">
    <property type="component" value="Unassembled WGS sequence"/>
</dbReference>
<dbReference type="OrthoDB" id="10261556at2759"/>
<evidence type="ECO:0000256" key="6">
    <source>
        <dbReference type="ARBA" id="ARBA00022840"/>
    </source>
</evidence>
<dbReference type="NCBIfam" id="TIGR00614">
    <property type="entry name" value="recQ_fam"/>
    <property type="match status" value="1"/>
</dbReference>
<feature type="region of interest" description="Disordered" evidence="12">
    <location>
        <begin position="1"/>
        <end position="69"/>
    </location>
</feature>
<feature type="compositionally biased region" description="Low complexity" evidence="12">
    <location>
        <begin position="1026"/>
        <end position="1038"/>
    </location>
</feature>
<dbReference type="SMART" id="SM00487">
    <property type="entry name" value="DEXDc"/>
    <property type="match status" value="1"/>
</dbReference>
<feature type="compositionally biased region" description="Polar residues" evidence="12">
    <location>
        <begin position="105"/>
        <end position="114"/>
    </location>
</feature>
<dbReference type="GO" id="GO:0005524">
    <property type="term" value="F:ATP binding"/>
    <property type="evidence" value="ECO:0007669"/>
    <property type="project" value="UniProtKB-KW"/>
</dbReference>
<dbReference type="Pfam" id="PF00271">
    <property type="entry name" value="Helicase_C"/>
    <property type="match status" value="1"/>
</dbReference>
<feature type="compositionally biased region" description="Acidic residues" evidence="12">
    <location>
        <begin position="809"/>
        <end position="819"/>
    </location>
</feature>
<comment type="catalytic activity">
    <reaction evidence="10">
        <text>Couples ATP hydrolysis with the unwinding of duplex DNA by translocating in the 3'-5' direction.</text>
        <dbReference type="EC" id="5.6.2.4"/>
    </reaction>
</comment>
<keyword evidence="3" id="KW-0547">Nucleotide-binding</keyword>
<feature type="domain" description="Helicase C-terminal" evidence="14">
    <location>
        <begin position="496"/>
        <end position="648"/>
    </location>
</feature>
<feature type="domain" description="Helicase ATP-binding" evidence="13">
    <location>
        <begin position="297"/>
        <end position="469"/>
    </location>
</feature>
<dbReference type="SUPFAM" id="SSF46785">
    <property type="entry name" value="Winged helix' DNA-binding domain"/>
    <property type="match status" value="1"/>
</dbReference>
<dbReference type="InterPro" id="IPR018982">
    <property type="entry name" value="RQC_domain"/>
</dbReference>
<dbReference type="Pfam" id="PF00270">
    <property type="entry name" value="DEAD"/>
    <property type="match status" value="1"/>
</dbReference>
<dbReference type="FunFam" id="3.40.50.300:FF:001389">
    <property type="entry name" value="ATP-dependent DNA helicase RecQ"/>
    <property type="match status" value="1"/>
</dbReference>
<keyword evidence="4" id="KW-0378">Hydrolase</keyword>
<dbReference type="Gene3D" id="3.40.50.300">
    <property type="entry name" value="P-loop containing nucleotide triphosphate hydrolases"/>
    <property type="match status" value="2"/>
</dbReference>
<dbReference type="GO" id="GO:0006260">
    <property type="term" value="P:DNA replication"/>
    <property type="evidence" value="ECO:0007669"/>
    <property type="project" value="InterPro"/>
</dbReference>
<organism evidence="15 16">
    <name type="scientific">Candolleomyces eurysporus</name>
    <dbReference type="NCBI Taxonomy" id="2828524"/>
    <lineage>
        <taxon>Eukaryota</taxon>
        <taxon>Fungi</taxon>
        <taxon>Dikarya</taxon>
        <taxon>Basidiomycota</taxon>
        <taxon>Agaricomycotina</taxon>
        <taxon>Agaricomycetes</taxon>
        <taxon>Agaricomycetidae</taxon>
        <taxon>Agaricales</taxon>
        <taxon>Agaricineae</taxon>
        <taxon>Psathyrellaceae</taxon>
        <taxon>Candolleomyces</taxon>
    </lineage>
</organism>
<evidence type="ECO:0000256" key="4">
    <source>
        <dbReference type="ARBA" id="ARBA00022801"/>
    </source>
</evidence>
<dbReference type="PANTHER" id="PTHR13710:SF153">
    <property type="entry name" value="RECQ-LIKE DNA HELICASE BLM"/>
    <property type="match status" value="1"/>
</dbReference>
<dbReference type="GO" id="GO:0043138">
    <property type="term" value="F:3'-5' DNA helicase activity"/>
    <property type="evidence" value="ECO:0007669"/>
    <property type="project" value="UniProtKB-EC"/>
</dbReference>
<dbReference type="PROSITE" id="PS00690">
    <property type="entry name" value="DEAH_ATP_HELICASE"/>
    <property type="match status" value="1"/>
</dbReference>
<evidence type="ECO:0000256" key="2">
    <source>
        <dbReference type="ARBA" id="ARBA00005446"/>
    </source>
</evidence>
<dbReference type="InterPro" id="IPR036388">
    <property type="entry name" value="WH-like_DNA-bd_sf"/>
</dbReference>
<keyword evidence="8" id="KW-0413">Isomerase</keyword>
<dbReference type="InterPro" id="IPR011545">
    <property type="entry name" value="DEAD/DEAH_box_helicase_dom"/>
</dbReference>
<comment type="caution">
    <text evidence="15">The sequence shown here is derived from an EMBL/GenBank/DDBJ whole genome shotgun (WGS) entry which is preliminary data.</text>
</comment>
<evidence type="ECO:0000256" key="10">
    <source>
        <dbReference type="ARBA" id="ARBA00034617"/>
    </source>
</evidence>
<gene>
    <name evidence="15" type="ORF">H1R20_g14574</name>
</gene>
<dbReference type="GO" id="GO:0003677">
    <property type="term" value="F:DNA binding"/>
    <property type="evidence" value="ECO:0007669"/>
    <property type="project" value="UniProtKB-KW"/>
</dbReference>
<dbReference type="EC" id="5.6.2.4" evidence="11"/>
<feature type="compositionally biased region" description="Low complexity" evidence="12">
    <location>
        <begin position="1060"/>
        <end position="1069"/>
    </location>
</feature>
<feature type="compositionally biased region" description="Low complexity" evidence="12">
    <location>
        <begin position="1"/>
        <end position="15"/>
    </location>
</feature>
<evidence type="ECO:0000313" key="16">
    <source>
        <dbReference type="Proteomes" id="UP001140091"/>
    </source>
</evidence>
<dbReference type="InterPro" id="IPR032284">
    <property type="entry name" value="RecQ_Zn-bd"/>
</dbReference>
<feature type="region of interest" description="Disordered" evidence="12">
    <location>
        <begin position="979"/>
        <end position="1079"/>
    </location>
</feature>
<dbReference type="GO" id="GO:0005694">
    <property type="term" value="C:chromosome"/>
    <property type="evidence" value="ECO:0007669"/>
    <property type="project" value="TreeGrafter"/>
</dbReference>
<evidence type="ECO:0000259" key="13">
    <source>
        <dbReference type="PROSITE" id="PS51192"/>
    </source>
</evidence>
<feature type="compositionally biased region" description="Polar residues" evidence="12">
    <location>
        <begin position="835"/>
        <end position="846"/>
    </location>
</feature>
<comment type="similarity">
    <text evidence="2">Belongs to the helicase family. RecQ subfamily.</text>
</comment>
<protein>
    <recommendedName>
        <fullName evidence="11">DNA 3'-5' helicase</fullName>
        <ecNumber evidence="11">5.6.2.4</ecNumber>
    </recommendedName>
</protein>
<evidence type="ECO:0000256" key="5">
    <source>
        <dbReference type="ARBA" id="ARBA00022806"/>
    </source>
</evidence>
<keyword evidence="16" id="KW-1185">Reference proteome</keyword>
<dbReference type="EMBL" id="JANBPK010001487">
    <property type="protein sequence ID" value="KAJ2922521.1"/>
    <property type="molecule type" value="Genomic_DNA"/>
</dbReference>
<evidence type="ECO:0000256" key="12">
    <source>
        <dbReference type="SAM" id="MobiDB-lite"/>
    </source>
</evidence>
<dbReference type="SMART" id="SM00490">
    <property type="entry name" value="HELICc"/>
    <property type="match status" value="1"/>
</dbReference>
<evidence type="ECO:0000256" key="7">
    <source>
        <dbReference type="ARBA" id="ARBA00023125"/>
    </source>
</evidence>
<dbReference type="InterPro" id="IPR002464">
    <property type="entry name" value="DNA/RNA_helicase_DEAH_CS"/>
</dbReference>
<dbReference type="InterPro" id="IPR004589">
    <property type="entry name" value="DNA_helicase_ATP-dep_RecQ"/>
</dbReference>
<dbReference type="SUPFAM" id="SSF52540">
    <property type="entry name" value="P-loop containing nucleoside triphosphate hydrolases"/>
    <property type="match status" value="1"/>
</dbReference>
<sequence length="1079" mass="117801">MIDISDGSSSSISPSLKRHSSDPSIVPEHSPPLPKRPRRDVSYNKENIGQDGKKDTKGKGKAIPLSQAPTVIDIDDETQRPVQTGGGVFPFDMRDASPSLLPCRSKSSTASGLSHSKPPVPADETKSLISHCERLKFPIMQEILDYYQKKTTEGVDIDILHRINQLLDDRIADLKSAPSSGSDVAPLPQSSVVPNDVDGESDDEYWGQLEVFDIAMAESHPPPQPPEATIANPSMQVGTSNAPFPTQSSTLVSRSPTPANTKLTTKLTNSPHYPILQETLNNVFKLQSFRKNQLEAVIACMDGRDVFVLMPTGGGKSLCYQLPAVCSAMLKNQITIVVTPLLALMADQVTQLRSRFNINAHAWSDSSINFGHLSSGSIPIIYVTPEKLKESGYARSTLRMLAAKSLIGRFVIDEAHCISTWGQDFRDAYASLGELRDLYPDVPIIALTATANQTTVNDIITQLKLHNDVVRLTQSFNRPNLSYTVIEKKSGFKNEIVDALGKRFRNQSGVIYCRARQTCESFAQFLREKGIRAGHYHAGMEPDDRKQASDDWMEGRVKVIVATIAFGMGIDKADDFGHKDFTATQDMINKDEKTDLESKQRQIAAAKEIYAYARNRSTCRRKQVLHHFEEPFQEEECQKTCDVCKDPLELINEDATDIARAVLMILSHATRQNVHLAQGTIVAALRGSANRDVLQKGADKLEGYSSAKGVDADLIELTIKELMYTEVLQMHSVQNKFSGYHNEYITLGPTAGSFLKELDTKPFTLGWRPKSRKGQKGRKGISRADANTPSAASSSTTSKRKGKGKATEIVEDPIEDDMYVSDSDGASLVPAPPTRNKSNLNPGTSFSISAPPLASRAASLNGNAVDEGSSSFPKAAARVVPVTAADVHDPAILYTKLMALREQLVKDHHLSSPEDVLSHPTIELLSLMPPKDYADFMHLITSDRINHFQELEEDAALTAQAKWVLYGQSFLSLCIEHTTGSSRTTGQPKTGAENKRKVKRGAIDLQSSHYEYRPPGGGNVQQHKTPAASASSLRLPASGTGASTLVTTPIPSSFVPPAPSISVSVPPKSTGGGKKFKPK</sequence>
<dbReference type="Gene3D" id="1.10.10.10">
    <property type="entry name" value="Winged helix-like DNA-binding domain superfamily/Winged helix DNA-binding domain"/>
    <property type="match status" value="1"/>
</dbReference>
<dbReference type="PROSITE" id="PS51194">
    <property type="entry name" value="HELICASE_CTER"/>
    <property type="match status" value="1"/>
</dbReference>
<dbReference type="InterPro" id="IPR027417">
    <property type="entry name" value="P-loop_NTPase"/>
</dbReference>
<comment type="subcellular location">
    <subcellularLocation>
        <location evidence="1">Nucleus</location>
    </subcellularLocation>
</comment>
<feature type="non-terminal residue" evidence="15">
    <location>
        <position position="1079"/>
    </location>
</feature>
<proteinExistence type="inferred from homology"/>
<dbReference type="PANTHER" id="PTHR13710">
    <property type="entry name" value="DNA HELICASE RECQ FAMILY MEMBER"/>
    <property type="match status" value="1"/>
</dbReference>
<feature type="region of interest" description="Disordered" evidence="12">
    <location>
        <begin position="765"/>
        <end position="847"/>
    </location>
</feature>
<evidence type="ECO:0000256" key="9">
    <source>
        <dbReference type="ARBA" id="ARBA00023242"/>
    </source>
</evidence>
<dbReference type="GO" id="GO:0009378">
    <property type="term" value="F:four-way junction helicase activity"/>
    <property type="evidence" value="ECO:0007669"/>
    <property type="project" value="TreeGrafter"/>
</dbReference>